<dbReference type="InterPro" id="IPR049874">
    <property type="entry name" value="ROK_cs"/>
</dbReference>
<evidence type="ECO:0000256" key="2">
    <source>
        <dbReference type="ARBA" id="ARBA00006479"/>
    </source>
</evidence>
<dbReference type="InterPro" id="IPR036390">
    <property type="entry name" value="WH_DNA-bd_sf"/>
</dbReference>
<dbReference type="KEGG" id="mas:Mahau_2773"/>
<dbReference type="GO" id="GO:0042732">
    <property type="term" value="P:D-xylose metabolic process"/>
    <property type="evidence" value="ECO:0007669"/>
    <property type="project" value="UniProtKB-KW"/>
</dbReference>
<dbReference type="AlphaFoldDB" id="F3ZZQ4"/>
<dbReference type="SUPFAM" id="SSF46785">
    <property type="entry name" value="Winged helix' DNA-binding domain"/>
    <property type="match status" value="1"/>
</dbReference>
<dbReference type="eggNOG" id="COG1414">
    <property type="taxonomic scope" value="Bacteria"/>
</dbReference>
<evidence type="ECO:0000313" key="4">
    <source>
        <dbReference type="EMBL" id="AEE97901.1"/>
    </source>
</evidence>
<keyword evidence="3" id="KW-0119">Carbohydrate metabolism</keyword>
<dbReference type="STRING" id="697281.Mahau_2773"/>
<keyword evidence="3" id="KW-0859">Xylose metabolism</keyword>
<evidence type="ECO:0000256" key="1">
    <source>
        <dbReference type="ARBA" id="ARBA00002486"/>
    </source>
</evidence>
<evidence type="ECO:0000256" key="3">
    <source>
        <dbReference type="ARBA" id="ARBA00022629"/>
    </source>
</evidence>
<dbReference type="PROSITE" id="PS01125">
    <property type="entry name" value="ROK"/>
    <property type="match status" value="1"/>
</dbReference>
<name>F3ZZQ4_MAHA5</name>
<dbReference type="SUPFAM" id="SSF53067">
    <property type="entry name" value="Actin-like ATPase domain"/>
    <property type="match status" value="2"/>
</dbReference>
<reference evidence="5" key="1">
    <citation type="submission" date="2010-11" db="EMBL/GenBank/DDBJ databases">
        <title>The complete genome of Mahella australiensis DSM 15567.</title>
        <authorList>
            <consortium name="US DOE Joint Genome Institute (JGI-PGF)"/>
            <person name="Lucas S."/>
            <person name="Copeland A."/>
            <person name="Lapidus A."/>
            <person name="Bruce D."/>
            <person name="Goodwin L."/>
            <person name="Pitluck S."/>
            <person name="Kyrpides N."/>
            <person name="Mavromatis K."/>
            <person name="Pagani I."/>
            <person name="Ivanova N."/>
            <person name="Teshima H."/>
            <person name="Brettin T."/>
            <person name="Detter J.C."/>
            <person name="Han C."/>
            <person name="Tapia R."/>
            <person name="Land M."/>
            <person name="Hauser L."/>
            <person name="Markowitz V."/>
            <person name="Cheng J.-F."/>
            <person name="Hugenholtz P."/>
            <person name="Woyke T."/>
            <person name="Wu D."/>
            <person name="Spring S."/>
            <person name="Pukall R."/>
            <person name="Steenblock K."/>
            <person name="Schneider S."/>
            <person name="Klenk H.-P."/>
            <person name="Eisen J.A."/>
        </authorList>
    </citation>
    <scope>NUCLEOTIDE SEQUENCE [LARGE SCALE GENOMIC DNA]</scope>
    <source>
        <strain evidence="5">DSM 15567 / CIP 107919 / 50-1 BON</strain>
    </source>
</reference>
<sequence>MSINDIIDIKQKNVKDIIRCVRFNDGLTKKQIAEKTGLSFSTVSNICNELKEKGVITDKNDGNYSVGRTPKVINLAYNKFFVLCLDLQLEGIIKMALLDLRNNIIFQYENDNVDFADVYELVNFAYSGFQTYIKSHDISEDHIVGVGVAISGVFDRKEGKIGSCMVPILEGQPLKKIISDVFHLPVYVDNESNLSVLAAQLYKAKDDYKDNVIYLYIGEGVGVGVISDGTLIRGENGYGTEIGHIPIGNMNYQCRTCHSYGCVETDLSIYGFVKKYTGRFMGRKEGVVKEWNNFICDVLDNKPEAMNVIQENGIILGQLVSILVNLFDPALIYMGGVIAPIYDKLYPFIIDEVKKRLLIPNDREIMIECDENSDYTIFKGSVERLLNMWDPLFAIT</sequence>
<dbReference type="RefSeq" id="WP_013782324.1">
    <property type="nucleotide sequence ID" value="NC_015520.1"/>
</dbReference>
<dbReference type="Pfam" id="PF00480">
    <property type="entry name" value="ROK"/>
    <property type="match status" value="1"/>
</dbReference>
<dbReference type="InterPro" id="IPR036388">
    <property type="entry name" value="WH-like_DNA-bd_sf"/>
</dbReference>
<reference evidence="4 5" key="2">
    <citation type="journal article" date="2011" name="Stand. Genomic Sci.">
        <title>Complete genome sequence of Mahella australiensis type strain (50-1 BON).</title>
        <authorList>
            <person name="Sikorski J."/>
            <person name="Teshima H."/>
            <person name="Nolan M."/>
            <person name="Lucas S."/>
            <person name="Hammon N."/>
            <person name="Deshpande S."/>
            <person name="Cheng J.F."/>
            <person name="Pitluck S."/>
            <person name="Liolios K."/>
            <person name="Pagani I."/>
            <person name="Ivanova N."/>
            <person name="Huntemann M."/>
            <person name="Mavromatis K."/>
            <person name="Ovchinikova G."/>
            <person name="Pati A."/>
            <person name="Tapia R."/>
            <person name="Han C."/>
            <person name="Goodwin L."/>
            <person name="Chen A."/>
            <person name="Palaniappan K."/>
            <person name="Land M."/>
            <person name="Hauser L."/>
            <person name="Ngatchou-Djao O.D."/>
            <person name="Rohde M."/>
            <person name="Pukall R."/>
            <person name="Spring S."/>
            <person name="Abt B."/>
            <person name="Goker M."/>
            <person name="Detter J.C."/>
            <person name="Woyke T."/>
            <person name="Bristow J."/>
            <person name="Markowitz V."/>
            <person name="Hugenholtz P."/>
            <person name="Eisen J.A."/>
            <person name="Kyrpides N.C."/>
            <person name="Klenk H.P."/>
            <person name="Lapidus A."/>
        </authorList>
    </citation>
    <scope>NUCLEOTIDE SEQUENCE [LARGE SCALE GENOMIC DNA]</scope>
    <source>
        <strain evidence="5">DSM 15567 / CIP 107919 / 50-1 BON</strain>
    </source>
</reference>
<dbReference type="eggNOG" id="COG1940">
    <property type="taxonomic scope" value="Bacteria"/>
</dbReference>
<comment type="similarity">
    <text evidence="2">Belongs to the ROK (NagC/XylR) family.</text>
</comment>
<dbReference type="InterPro" id="IPR000600">
    <property type="entry name" value="ROK"/>
</dbReference>
<dbReference type="PANTHER" id="PTHR18964:SF110">
    <property type="entry name" value="TRANSCRIPTIONAL REGULATOR, XYLR-RELATED"/>
    <property type="match status" value="1"/>
</dbReference>
<evidence type="ECO:0000313" key="5">
    <source>
        <dbReference type="Proteomes" id="UP000008457"/>
    </source>
</evidence>
<dbReference type="EMBL" id="CP002360">
    <property type="protein sequence ID" value="AEE97901.1"/>
    <property type="molecule type" value="Genomic_DNA"/>
</dbReference>
<dbReference type="OrthoDB" id="9810372at2"/>
<dbReference type="Gene3D" id="3.30.420.40">
    <property type="match status" value="2"/>
</dbReference>
<organism evidence="4 5">
    <name type="scientific">Mahella australiensis (strain DSM 15567 / CIP 107919 / 50-1 BON)</name>
    <dbReference type="NCBI Taxonomy" id="697281"/>
    <lineage>
        <taxon>Bacteria</taxon>
        <taxon>Bacillati</taxon>
        <taxon>Bacillota</taxon>
        <taxon>Clostridia</taxon>
        <taxon>Thermoanaerobacterales</taxon>
        <taxon>Thermoanaerobacterales Family IV. Incertae Sedis</taxon>
        <taxon>Mahella</taxon>
    </lineage>
</organism>
<dbReference type="InterPro" id="IPR043129">
    <property type="entry name" value="ATPase_NBD"/>
</dbReference>
<keyword evidence="5" id="KW-1185">Reference proteome</keyword>
<proteinExistence type="inferred from homology"/>
<accession>F3ZZQ4</accession>
<comment type="function">
    <text evidence="1">Transcriptional repressor of xylose-utilizing enzymes.</text>
</comment>
<dbReference type="PANTHER" id="PTHR18964">
    <property type="entry name" value="ROK (REPRESSOR, ORF, KINASE) FAMILY"/>
    <property type="match status" value="1"/>
</dbReference>
<gene>
    <name evidence="4" type="ordered locus">Mahau_2773</name>
</gene>
<dbReference type="HOGENOM" id="CLU_036604_13_5_9"/>
<dbReference type="Gene3D" id="1.10.10.10">
    <property type="entry name" value="Winged helix-like DNA-binding domain superfamily/Winged helix DNA-binding domain"/>
    <property type="match status" value="1"/>
</dbReference>
<dbReference type="Pfam" id="PF13412">
    <property type="entry name" value="HTH_24"/>
    <property type="match status" value="1"/>
</dbReference>
<dbReference type="Proteomes" id="UP000008457">
    <property type="component" value="Chromosome"/>
</dbReference>
<protein>
    <submittedName>
        <fullName evidence="4">ROK family protein</fullName>
    </submittedName>
</protein>